<name>A0A812PHC1_9DINO</name>
<dbReference type="SUPFAM" id="SSF68906">
    <property type="entry name" value="SAP domain"/>
    <property type="match status" value="1"/>
</dbReference>
<evidence type="ECO:0000313" key="3">
    <source>
        <dbReference type="Proteomes" id="UP000604046"/>
    </source>
</evidence>
<dbReference type="EMBL" id="CAJNDS010002154">
    <property type="protein sequence ID" value="CAE7354077.1"/>
    <property type="molecule type" value="Genomic_DNA"/>
</dbReference>
<feature type="domain" description="ARMET C-terminal" evidence="1">
    <location>
        <begin position="127"/>
        <end position="159"/>
    </location>
</feature>
<dbReference type="OrthoDB" id="432498at2759"/>
<sequence length="165" mass="17363">MPKLSFAVAEDEATLLTVMTRGLATDVEVPMGKDLGYAKNRAIDKLWQNIPFCHAVAALSGLRIFDTESGEELQEGEAVKDGMKLLLALEQPTEGGASAAASAFASVVSAVGRHKLGLDNATPGREELAKLSLKELKARLAEAGLSAEGCLEKSDLVDRLLGARG</sequence>
<dbReference type="Pfam" id="PF10208">
    <property type="entry name" value="ARMET_C"/>
    <property type="match status" value="1"/>
</dbReference>
<keyword evidence="3" id="KW-1185">Reference proteome</keyword>
<proteinExistence type="predicted"/>
<evidence type="ECO:0000259" key="1">
    <source>
        <dbReference type="Pfam" id="PF10208"/>
    </source>
</evidence>
<dbReference type="InterPro" id="IPR036361">
    <property type="entry name" value="SAP_dom_sf"/>
</dbReference>
<evidence type="ECO:0000313" key="2">
    <source>
        <dbReference type="EMBL" id="CAE7354077.1"/>
    </source>
</evidence>
<dbReference type="Proteomes" id="UP000604046">
    <property type="component" value="Unassembled WGS sequence"/>
</dbReference>
<dbReference type="AlphaFoldDB" id="A0A812PHC1"/>
<dbReference type="Gene3D" id="1.10.720.30">
    <property type="entry name" value="SAP domain"/>
    <property type="match status" value="1"/>
</dbReference>
<organism evidence="2 3">
    <name type="scientific">Symbiodinium natans</name>
    <dbReference type="NCBI Taxonomy" id="878477"/>
    <lineage>
        <taxon>Eukaryota</taxon>
        <taxon>Sar</taxon>
        <taxon>Alveolata</taxon>
        <taxon>Dinophyceae</taxon>
        <taxon>Suessiales</taxon>
        <taxon>Symbiodiniaceae</taxon>
        <taxon>Symbiodinium</taxon>
    </lineage>
</organism>
<protein>
    <recommendedName>
        <fullName evidence="1">ARMET C-terminal domain-containing protein</fullName>
    </recommendedName>
</protein>
<accession>A0A812PHC1</accession>
<reference evidence="2" key="1">
    <citation type="submission" date="2021-02" db="EMBL/GenBank/DDBJ databases">
        <authorList>
            <person name="Dougan E. K."/>
            <person name="Rhodes N."/>
            <person name="Thang M."/>
            <person name="Chan C."/>
        </authorList>
    </citation>
    <scope>NUCLEOTIDE SEQUENCE</scope>
</reference>
<gene>
    <name evidence="2" type="ORF">SNAT2548_LOCUS18757</name>
</gene>
<dbReference type="InterPro" id="IPR019345">
    <property type="entry name" value="ARMET_C"/>
</dbReference>
<comment type="caution">
    <text evidence="2">The sequence shown here is derived from an EMBL/GenBank/DDBJ whole genome shotgun (WGS) entry which is preliminary data.</text>
</comment>